<evidence type="ECO:0000256" key="3">
    <source>
        <dbReference type="ARBA" id="ARBA00012438"/>
    </source>
</evidence>
<dbReference type="Pfam" id="PF02518">
    <property type="entry name" value="HATPase_c"/>
    <property type="match status" value="1"/>
</dbReference>
<evidence type="ECO:0000259" key="20">
    <source>
        <dbReference type="PROSITE" id="PS50109"/>
    </source>
</evidence>
<dbReference type="EC" id="2.7.13.3" evidence="3"/>
<keyword evidence="13" id="KW-0843">Virulence</keyword>
<feature type="transmembrane region" description="Helical" evidence="19">
    <location>
        <begin position="94"/>
        <end position="116"/>
    </location>
</feature>
<evidence type="ECO:0000256" key="12">
    <source>
        <dbReference type="ARBA" id="ARBA00023012"/>
    </source>
</evidence>
<evidence type="ECO:0000256" key="19">
    <source>
        <dbReference type="SAM" id="Phobius"/>
    </source>
</evidence>
<keyword evidence="14 19" id="KW-0472">Membrane</keyword>
<dbReference type="PROSITE" id="PS50894">
    <property type="entry name" value="HPT"/>
    <property type="match status" value="1"/>
</dbReference>
<evidence type="ECO:0000256" key="5">
    <source>
        <dbReference type="ARBA" id="ARBA00022553"/>
    </source>
</evidence>
<evidence type="ECO:0000256" key="13">
    <source>
        <dbReference type="ARBA" id="ARBA00023026"/>
    </source>
</evidence>
<keyword evidence="9" id="KW-0418">Kinase</keyword>
<keyword evidence="5 18" id="KW-0597">Phosphoprotein</keyword>
<keyword evidence="8" id="KW-0547">Nucleotide-binding</keyword>
<dbReference type="SMART" id="SM00387">
    <property type="entry name" value="HATPase_c"/>
    <property type="match status" value="1"/>
</dbReference>
<evidence type="ECO:0000313" key="23">
    <source>
        <dbReference type="EMBL" id="MBS7455920.1"/>
    </source>
</evidence>
<dbReference type="SMART" id="SM00073">
    <property type="entry name" value="HPT"/>
    <property type="match status" value="1"/>
</dbReference>
<dbReference type="InterPro" id="IPR036097">
    <property type="entry name" value="HisK_dim/P_sf"/>
</dbReference>
<dbReference type="SUPFAM" id="SSF47226">
    <property type="entry name" value="Histidine-containing phosphotransfer domain, HPT domain"/>
    <property type="match status" value="1"/>
</dbReference>
<evidence type="ECO:0000259" key="22">
    <source>
        <dbReference type="PROSITE" id="PS50894"/>
    </source>
</evidence>
<dbReference type="SUPFAM" id="SSF47384">
    <property type="entry name" value="Homodimeric domain of signal transducing histidine kinase"/>
    <property type="match status" value="1"/>
</dbReference>
<dbReference type="CDD" id="cd16922">
    <property type="entry name" value="HATPase_EvgS-ArcB-TorS-like"/>
    <property type="match status" value="1"/>
</dbReference>
<dbReference type="Gene3D" id="1.20.120.160">
    <property type="entry name" value="HPT domain"/>
    <property type="match status" value="1"/>
</dbReference>
<feature type="modified residue" description="Phosphohistidine" evidence="17">
    <location>
        <position position="643"/>
    </location>
</feature>
<evidence type="ECO:0000256" key="1">
    <source>
        <dbReference type="ARBA" id="ARBA00000085"/>
    </source>
</evidence>
<reference evidence="23 24" key="1">
    <citation type="journal article" date="2021" name="Microbiol. Resour. Announc.">
        <title>Draft Genome Sequence of Coralloluteibacterium stylophorae LMG 29479T.</title>
        <authorList>
            <person name="Karlyshev A.V."/>
            <person name="Kudryashova E.B."/>
            <person name="Ariskina E.V."/>
            <person name="Conroy A.P."/>
            <person name="Abidueva E.Y."/>
        </authorList>
    </citation>
    <scope>NUCLEOTIDE SEQUENCE [LARGE SCALE GENOMIC DNA]</scope>
    <source>
        <strain evidence="23 24">LMG 29479</strain>
    </source>
</reference>
<evidence type="ECO:0000256" key="2">
    <source>
        <dbReference type="ARBA" id="ARBA00004429"/>
    </source>
</evidence>
<dbReference type="InterPro" id="IPR005467">
    <property type="entry name" value="His_kinase_dom"/>
</dbReference>
<dbReference type="EMBL" id="JAGQFT020000001">
    <property type="protein sequence ID" value="MBS7455920.1"/>
    <property type="molecule type" value="Genomic_DNA"/>
</dbReference>
<feature type="domain" description="Response regulatory" evidence="21">
    <location>
        <begin position="452"/>
        <end position="569"/>
    </location>
</feature>
<comment type="subcellular location">
    <subcellularLocation>
        <location evidence="2">Cell inner membrane</location>
        <topology evidence="2">Multi-pass membrane protein</topology>
    </subcellularLocation>
</comment>
<dbReference type="GO" id="GO:0000155">
    <property type="term" value="F:phosphorelay sensor kinase activity"/>
    <property type="evidence" value="ECO:0007669"/>
    <property type="project" value="InterPro"/>
</dbReference>
<dbReference type="GO" id="GO:0005524">
    <property type="term" value="F:ATP binding"/>
    <property type="evidence" value="ECO:0007669"/>
    <property type="project" value="UniProtKB-KW"/>
</dbReference>
<keyword evidence="11 19" id="KW-1133">Transmembrane helix</keyword>
<dbReference type="Gene3D" id="1.10.287.130">
    <property type="match status" value="1"/>
</dbReference>
<feature type="modified residue" description="4-aspartylphosphate" evidence="18">
    <location>
        <position position="501"/>
    </location>
</feature>
<evidence type="ECO:0000256" key="9">
    <source>
        <dbReference type="ARBA" id="ARBA00022777"/>
    </source>
</evidence>
<dbReference type="Proteomes" id="UP000675747">
    <property type="component" value="Unassembled WGS sequence"/>
</dbReference>
<dbReference type="SUPFAM" id="SSF55874">
    <property type="entry name" value="ATPase domain of HSP90 chaperone/DNA topoisomerase II/histidine kinase"/>
    <property type="match status" value="1"/>
</dbReference>
<dbReference type="InterPro" id="IPR001789">
    <property type="entry name" value="Sig_transdc_resp-reg_receiver"/>
</dbReference>
<dbReference type="Gene3D" id="3.30.565.10">
    <property type="entry name" value="Histidine kinase-like ATPase, C-terminal domain"/>
    <property type="match status" value="1"/>
</dbReference>
<sequence>MTDHTLARWLSRYRDREDSEHQQAAVRIVILGIVALYLAWLDPSDGPPVVGLRAVAWFTGLSTLIGLGILGWIAVAPGKSHIRRGVGMAADYSLLGIAMMLMGPNMAQLYVIIMWITIGNGLRFGPAYLYIAIGCAAASFGAVIMATPYWQAMPVLAWGLLVGLVAIPLYLSSLLRALVRATEEARRANEAKSNFLANMSHEFRTPLNGIVGMAELLITTPLTPEQRDSAEVIQTSARSLQMLVEDVLDISAIEAGKLRRSDEDFSLSELLRGVQVMLVPPAHAKGLGFELEVGREVPDGLHGDATHVRQVLVNLLGNAIKFTEEGRVSLKVSLLGRDENGGSRLRFSVRDTGIGIPAEALERIFDAFEQVDTGHARRYGGTGLGTTISKALVTLMGGRVGVDSEEGAGSHFWFELPFAAARQPLAAAPPADNVIAFDDPFVRHRARVRPLHVLVADDQPANLMVMRKLLEKAGHHPRTVESGEEALAAIETEPFDVVIVDLHMPGLSGIEVIKQAAFMQAGRTRTPFIVLTADATSSTLVECQRAGARAVLTKPIVVARLLENLAEIGCGERDGATPPLPAPVDTDELISQTILDELAEMHLGADFVTRFLGECARDARRCIAELEDAGRTAAWDEFRDSCHALKGVTSNMGAVRMAATASDAMRLTNWQLPREWKPRVGLLRQQLELTLTALRARGESVPVERDS</sequence>
<dbReference type="PROSITE" id="PS50110">
    <property type="entry name" value="RESPONSE_REGULATORY"/>
    <property type="match status" value="1"/>
</dbReference>
<feature type="domain" description="HPt" evidence="22">
    <location>
        <begin position="604"/>
        <end position="697"/>
    </location>
</feature>
<dbReference type="Gene3D" id="3.40.50.2300">
    <property type="match status" value="1"/>
</dbReference>
<keyword evidence="24" id="KW-1185">Reference proteome</keyword>
<feature type="transmembrane region" description="Helical" evidence="19">
    <location>
        <begin position="128"/>
        <end position="150"/>
    </location>
</feature>
<dbReference type="FunFam" id="1.10.287.130:FF:000002">
    <property type="entry name" value="Two-component osmosensing histidine kinase"/>
    <property type="match status" value="1"/>
</dbReference>
<comment type="subunit">
    <text evidence="15">At low DSF concentrations, interacts with RpfF.</text>
</comment>
<evidence type="ECO:0000256" key="6">
    <source>
        <dbReference type="ARBA" id="ARBA00022679"/>
    </source>
</evidence>
<name>A0AAP2C9I7_9GAMM</name>
<evidence type="ECO:0000256" key="15">
    <source>
        <dbReference type="ARBA" id="ARBA00064003"/>
    </source>
</evidence>
<dbReference type="GO" id="GO:0005886">
    <property type="term" value="C:plasma membrane"/>
    <property type="evidence" value="ECO:0007669"/>
    <property type="project" value="UniProtKB-SubCell"/>
</dbReference>
<evidence type="ECO:0000256" key="18">
    <source>
        <dbReference type="PROSITE-ProRule" id="PRU00169"/>
    </source>
</evidence>
<keyword evidence="10" id="KW-0067">ATP-binding</keyword>
<dbReference type="InterPro" id="IPR036641">
    <property type="entry name" value="HPT_dom_sf"/>
</dbReference>
<evidence type="ECO:0000256" key="14">
    <source>
        <dbReference type="ARBA" id="ARBA00023136"/>
    </source>
</evidence>
<protein>
    <recommendedName>
        <fullName evidence="16">Sensory/regulatory protein RpfC</fullName>
        <ecNumber evidence="3">2.7.13.3</ecNumber>
    </recommendedName>
</protein>
<dbReference type="Pfam" id="PF01627">
    <property type="entry name" value="Hpt"/>
    <property type="match status" value="1"/>
</dbReference>
<comment type="caution">
    <text evidence="23">The sequence shown here is derived from an EMBL/GenBank/DDBJ whole genome shotgun (WGS) entry which is preliminary data.</text>
</comment>
<organism evidence="23 24">
    <name type="scientific">Coralloluteibacterium stylophorae</name>
    <dbReference type="NCBI Taxonomy" id="1776034"/>
    <lineage>
        <taxon>Bacteria</taxon>
        <taxon>Pseudomonadati</taxon>
        <taxon>Pseudomonadota</taxon>
        <taxon>Gammaproteobacteria</taxon>
        <taxon>Lysobacterales</taxon>
        <taxon>Lysobacteraceae</taxon>
        <taxon>Coralloluteibacterium</taxon>
    </lineage>
</organism>
<dbReference type="SUPFAM" id="SSF52172">
    <property type="entry name" value="CheY-like"/>
    <property type="match status" value="1"/>
</dbReference>
<gene>
    <name evidence="23" type="ORF">KB893_002075</name>
</gene>
<evidence type="ECO:0000256" key="4">
    <source>
        <dbReference type="ARBA" id="ARBA00022475"/>
    </source>
</evidence>
<dbReference type="SMART" id="SM00448">
    <property type="entry name" value="REC"/>
    <property type="match status" value="1"/>
</dbReference>
<dbReference type="PRINTS" id="PR00344">
    <property type="entry name" value="BCTRLSENSOR"/>
</dbReference>
<evidence type="ECO:0000313" key="24">
    <source>
        <dbReference type="Proteomes" id="UP000675747"/>
    </source>
</evidence>
<dbReference type="InterPro" id="IPR004358">
    <property type="entry name" value="Sig_transdc_His_kin-like_C"/>
</dbReference>
<dbReference type="SMART" id="SM00388">
    <property type="entry name" value="HisKA"/>
    <property type="match status" value="1"/>
</dbReference>
<keyword evidence="6" id="KW-0808">Transferase</keyword>
<dbReference type="PANTHER" id="PTHR45339">
    <property type="entry name" value="HYBRID SIGNAL TRANSDUCTION HISTIDINE KINASE J"/>
    <property type="match status" value="1"/>
</dbReference>
<dbReference type="AlphaFoldDB" id="A0AAP2C9I7"/>
<dbReference type="InterPro" id="IPR003594">
    <property type="entry name" value="HATPase_dom"/>
</dbReference>
<feature type="transmembrane region" description="Helical" evidence="19">
    <location>
        <begin position="54"/>
        <end position="74"/>
    </location>
</feature>
<evidence type="ECO:0000256" key="16">
    <source>
        <dbReference type="ARBA" id="ARBA00068150"/>
    </source>
</evidence>
<dbReference type="InterPro" id="IPR011006">
    <property type="entry name" value="CheY-like_superfamily"/>
</dbReference>
<evidence type="ECO:0000256" key="17">
    <source>
        <dbReference type="PROSITE-ProRule" id="PRU00110"/>
    </source>
</evidence>
<dbReference type="Pfam" id="PF00512">
    <property type="entry name" value="HisKA"/>
    <property type="match status" value="1"/>
</dbReference>
<dbReference type="InterPro" id="IPR008207">
    <property type="entry name" value="Sig_transdc_His_kin_Hpt_dom"/>
</dbReference>
<dbReference type="Pfam" id="PF00072">
    <property type="entry name" value="Response_reg"/>
    <property type="match status" value="1"/>
</dbReference>
<keyword evidence="12" id="KW-0902">Two-component regulatory system</keyword>
<evidence type="ECO:0000256" key="10">
    <source>
        <dbReference type="ARBA" id="ARBA00022840"/>
    </source>
</evidence>
<dbReference type="CDD" id="cd17546">
    <property type="entry name" value="REC_hyHK_CKI1_RcsC-like"/>
    <property type="match status" value="1"/>
</dbReference>
<dbReference type="RefSeq" id="WP_213173360.1">
    <property type="nucleotide sequence ID" value="NZ_JAGQFT020000001.1"/>
</dbReference>
<dbReference type="FunFam" id="3.30.565.10:FF:000010">
    <property type="entry name" value="Sensor histidine kinase RcsC"/>
    <property type="match status" value="1"/>
</dbReference>
<dbReference type="PROSITE" id="PS50109">
    <property type="entry name" value="HIS_KIN"/>
    <property type="match status" value="1"/>
</dbReference>
<feature type="transmembrane region" description="Helical" evidence="19">
    <location>
        <begin position="24"/>
        <end position="42"/>
    </location>
</feature>
<dbReference type="PANTHER" id="PTHR45339:SF1">
    <property type="entry name" value="HYBRID SIGNAL TRANSDUCTION HISTIDINE KINASE J"/>
    <property type="match status" value="1"/>
</dbReference>
<evidence type="ECO:0000256" key="11">
    <source>
        <dbReference type="ARBA" id="ARBA00022989"/>
    </source>
</evidence>
<feature type="transmembrane region" description="Helical" evidence="19">
    <location>
        <begin position="156"/>
        <end position="179"/>
    </location>
</feature>
<dbReference type="InterPro" id="IPR003661">
    <property type="entry name" value="HisK_dim/P_dom"/>
</dbReference>
<evidence type="ECO:0000259" key="21">
    <source>
        <dbReference type="PROSITE" id="PS50110"/>
    </source>
</evidence>
<evidence type="ECO:0000256" key="7">
    <source>
        <dbReference type="ARBA" id="ARBA00022692"/>
    </source>
</evidence>
<dbReference type="InterPro" id="IPR036890">
    <property type="entry name" value="HATPase_C_sf"/>
</dbReference>
<evidence type="ECO:0000256" key="8">
    <source>
        <dbReference type="ARBA" id="ARBA00022741"/>
    </source>
</evidence>
<keyword evidence="4" id="KW-1003">Cell membrane</keyword>
<dbReference type="CDD" id="cd00082">
    <property type="entry name" value="HisKA"/>
    <property type="match status" value="1"/>
</dbReference>
<feature type="domain" description="Histidine kinase" evidence="20">
    <location>
        <begin position="198"/>
        <end position="420"/>
    </location>
</feature>
<comment type="catalytic activity">
    <reaction evidence="1">
        <text>ATP + protein L-histidine = ADP + protein N-phospho-L-histidine.</text>
        <dbReference type="EC" id="2.7.13.3"/>
    </reaction>
</comment>
<accession>A0AAP2C9I7</accession>
<proteinExistence type="predicted"/>
<keyword evidence="7 19" id="KW-0812">Transmembrane</keyword>